<dbReference type="PATRIC" id="fig|907348.3.peg.1576"/>
<dbReference type="InterPro" id="IPR007497">
    <property type="entry name" value="SIMPL/DUF541"/>
</dbReference>
<dbReference type="PANTHER" id="PTHR34387:SF2">
    <property type="entry name" value="SLR1258 PROTEIN"/>
    <property type="match status" value="1"/>
</dbReference>
<dbReference type="RefSeq" id="WP_002704456.1">
    <property type="nucleotide sequence ID" value="NZ_AGRW01000047.1"/>
</dbReference>
<keyword evidence="1" id="KW-0812">Transmembrane</keyword>
<dbReference type="AlphaFoldDB" id="H7EKZ6"/>
<evidence type="ECO:0008006" key="4">
    <source>
        <dbReference type="Google" id="ProtNLM"/>
    </source>
</evidence>
<evidence type="ECO:0000313" key="3">
    <source>
        <dbReference type="Proteomes" id="UP000003571"/>
    </source>
</evidence>
<name>H7EKZ6_9SPIR</name>
<dbReference type="InterPro" id="IPR052022">
    <property type="entry name" value="26kDa_periplasmic_antigen"/>
</dbReference>
<proteinExistence type="predicted"/>
<dbReference type="InterPro" id="IPR016907">
    <property type="entry name" value="UCP029033"/>
</dbReference>
<dbReference type="Proteomes" id="UP000003571">
    <property type="component" value="Unassembled WGS sequence"/>
</dbReference>
<dbReference type="EMBL" id="AGRW01000047">
    <property type="protein sequence ID" value="EIC01721.1"/>
    <property type="molecule type" value="Genomic_DNA"/>
</dbReference>
<dbReference type="Gene3D" id="3.30.110.170">
    <property type="entry name" value="Protein of unknown function (DUF541), domain 1"/>
    <property type="match status" value="1"/>
</dbReference>
<protein>
    <recommendedName>
        <fullName evidence="4">SIMPL domain-containing protein</fullName>
    </recommendedName>
</protein>
<dbReference type="eggNOG" id="COG2859">
    <property type="taxonomic scope" value="Bacteria"/>
</dbReference>
<sequence>MENKNIIGSVILAAGIVAGASILAAGFKNIIRTQRTVSVRGLSEREVEADIAVWPLTFQLGSNDLKSLQSDIVAKKETARRYLLKCGLSESDILERAPAITDTTLNPYMDSDRQRYNFIASVTLLVRSPNISAVKRANESCLELAGDGIAVSQTYDSRVTYDFTGLNGIKPEMIAEATGNARAAAEQFARDSGSVVGKIKTAAQGVFTIENAAQGLEERKSIRVVTTVTYLLE</sequence>
<dbReference type="Pfam" id="PF04402">
    <property type="entry name" value="SIMPL"/>
    <property type="match status" value="1"/>
</dbReference>
<evidence type="ECO:0000313" key="2">
    <source>
        <dbReference type="EMBL" id="EIC01721.1"/>
    </source>
</evidence>
<reference evidence="2 3" key="1">
    <citation type="submission" date="2011-09" db="EMBL/GenBank/DDBJ databases">
        <title>The draft genome of Treponema saccharophilum DSM 2985.</title>
        <authorList>
            <consortium name="US DOE Joint Genome Institute (JGI-PGF)"/>
            <person name="Lucas S."/>
            <person name="Copeland A."/>
            <person name="Lapidus A."/>
            <person name="Glavina del Rio T."/>
            <person name="Dalin E."/>
            <person name="Tice H."/>
            <person name="Bruce D."/>
            <person name="Goodwin L."/>
            <person name="Pitluck S."/>
            <person name="Peters L."/>
            <person name="Kyrpides N."/>
            <person name="Mavromatis K."/>
            <person name="Ivanova N."/>
            <person name="Markowitz V."/>
            <person name="Cheng J.-F."/>
            <person name="Hugenholtz P."/>
            <person name="Woyke T."/>
            <person name="Wu D."/>
            <person name="Gronow S."/>
            <person name="Wellnitz S."/>
            <person name="Brambilla E."/>
            <person name="Klenk H.-P."/>
            <person name="Eisen J.A."/>
        </authorList>
    </citation>
    <scope>NUCLEOTIDE SEQUENCE [LARGE SCALE GENOMIC DNA]</scope>
    <source>
        <strain evidence="2 3">DSM 2985</strain>
    </source>
</reference>
<keyword evidence="1" id="KW-1133">Transmembrane helix</keyword>
<comment type="caution">
    <text evidence="2">The sequence shown here is derived from an EMBL/GenBank/DDBJ whole genome shotgun (WGS) entry which is preliminary data.</text>
</comment>
<dbReference type="PIRSF" id="PIRSF029033">
    <property type="entry name" value="UCP029033"/>
    <property type="match status" value="1"/>
</dbReference>
<dbReference type="Gene3D" id="3.30.70.2970">
    <property type="entry name" value="Protein of unknown function (DUF541), domain 2"/>
    <property type="match status" value="1"/>
</dbReference>
<dbReference type="GO" id="GO:0006974">
    <property type="term" value="P:DNA damage response"/>
    <property type="evidence" value="ECO:0007669"/>
    <property type="project" value="TreeGrafter"/>
</dbReference>
<dbReference type="STRING" id="907348.TresaDRAFT_1010"/>
<organism evidence="2 3">
    <name type="scientific">Treponema saccharophilum DSM 2985</name>
    <dbReference type="NCBI Taxonomy" id="907348"/>
    <lineage>
        <taxon>Bacteria</taxon>
        <taxon>Pseudomonadati</taxon>
        <taxon>Spirochaetota</taxon>
        <taxon>Spirochaetia</taxon>
        <taxon>Spirochaetales</taxon>
        <taxon>Treponemataceae</taxon>
        <taxon>Treponema</taxon>
    </lineage>
</organism>
<evidence type="ECO:0000256" key="1">
    <source>
        <dbReference type="SAM" id="Phobius"/>
    </source>
</evidence>
<gene>
    <name evidence="2" type="ORF">TresaDRAFT_1010</name>
</gene>
<keyword evidence="1" id="KW-0472">Membrane</keyword>
<dbReference type="PANTHER" id="PTHR34387">
    <property type="entry name" value="SLR1258 PROTEIN"/>
    <property type="match status" value="1"/>
</dbReference>
<accession>H7EKZ6</accession>
<keyword evidence="3" id="KW-1185">Reference proteome</keyword>
<feature type="transmembrane region" description="Helical" evidence="1">
    <location>
        <begin position="6"/>
        <end position="27"/>
    </location>
</feature>